<evidence type="ECO:0000256" key="5">
    <source>
        <dbReference type="ARBA" id="ARBA00023180"/>
    </source>
</evidence>
<evidence type="ECO:0000259" key="8">
    <source>
        <dbReference type="SMART" id="SM00328"/>
    </source>
</evidence>
<evidence type="ECO:0000256" key="7">
    <source>
        <dbReference type="SAM" id="SignalP"/>
    </source>
</evidence>
<evidence type="ECO:0000256" key="4">
    <source>
        <dbReference type="ARBA" id="ARBA00023157"/>
    </source>
</evidence>
<name>A0A401Q5P3_SCYTO</name>
<keyword evidence="7" id="KW-0732">Signal</keyword>
<dbReference type="EMBL" id="BFAA01009828">
    <property type="protein sequence ID" value="GCB80709.1"/>
    <property type="molecule type" value="Genomic_DNA"/>
</dbReference>
<dbReference type="OMA" id="LDMDFRX"/>
<keyword evidence="5" id="KW-0325">Glycoprotein</keyword>
<dbReference type="PANTHER" id="PTHR10504">
    <property type="entry name" value="BACTERICIDAL PERMEABILITY-INCREASING BPI PROTEIN-RELATED"/>
    <property type="match status" value="1"/>
</dbReference>
<dbReference type="STRING" id="75743.A0A401Q5P3"/>
<organism evidence="10 11">
    <name type="scientific">Scyliorhinus torazame</name>
    <name type="common">Cloudy catshark</name>
    <name type="synonym">Catulus torazame</name>
    <dbReference type="NCBI Taxonomy" id="75743"/>
    <lineage>
        <taxon>Eukaryota</taxon>
        <taxon>Metazoa</taxon>
        <taxon>Chordata</taxon>
        <taxon>Craniata</taxon>
        <taxon>Vertebrata</taxon>
        <taxon>Chondrichthyes</taxon>
        <taxon>Elasmobranchii</taxon>
        <taxon>Galeomorphii</taxon>
        <taxon>Galeoidea</taxon>
        <taxon>Carcharhiniformes</taxon>
        <taxon>Scyliorhinidae</taxon>
        <taxon>Scyliorhinus</taxon>
    </lineage>
</organism>
<dbReference type="GO" id="GO:1990050">
    <property type="term" value="F:phosphatidic acid transfer activity"/>
    <property type="evidence" value="ECO:0007669"/>
    <property type="project" value="TreeGrafter"/>
</dbReference>
<dbReference type="SMART" id="SM00328">
    <property type="entry name" value="BPI1"/>
    <property type="match status" value="1"/>
</dbReference>
<gene>
    <name evidence="10" type="ORF">scyTo_0016348</name>
</gene>
<comment type="subcellular location">
    <subcellularLocation>
        <location evidence="1">Secreted</location>
    </subcellularLocation>
</comment>
<evidence type="ECO:0000256" key="6">
    <source>
        <dbReference type="PIRSR" id="PIRSR002417-50"/>
    </source>
</evidence>
<evidence type="ECO:0000313" key="11">
    <source>
        <dbReference type="Proteomes" id="UP000288216"/>
    </source>
</evidence>
<dbReference type="FunFam" id="3.15.20.10:FF:000001">
    <property type="entry name" value="Phospholipid transfer protein"/>
    <property type="match status" value="1"/>
</dbReference>
<feature type="domain" description="Lipid-binding serum glycoprotein C-terminal" evidence="9">
    <location>
        <begin position="266"/>
        <end position="470"/>
    </location>
</feature>
<dbReference type="GO" id="GO:0008289">
    <property type="term" value="F:lipid binding"/>
    <property type="evidence" value="ECO:0007669"/>
    <property type="project" value="InterPro"/>
</dbReference>
<sequence>KRWDIMAGSVLGCTLLLITLNTAVSIKPACRIRITEQGLGLLRSEGLRFVAEELENISIADLSGNEGPFHYSISGVKITDLDLSTASLTFAPEAGLQFEVKNSSIRITFQRNMLYWLIQDVGQINASAHGADIWTALNLSKSQFGQLKISKLSCTASIARMHAEFTGSFSGFYEVFSSFLTTGLRFLINQQICPALQHSALVLLNSLLETVPVRTPVDQYVGIDYSLLSDPDVKSDWMDMEFKGMFYALTNENDTLLNNAIIPLVKGKERMVYFSVSEYFFDSAMYSYYKAGVLKTEIPEKKMSVDLAYLLRTTFFGAIILLTPTSSAKEAPLLLDLEVTSAPRCTIKPSGITVSVSALMNVILLPPNAKPVILSSIIMESRLNAKVSLKGKKLAIKLDLKRFRMYSSKSTLESLALIPLQTPVKTLLQFTVMPIINERTLKGVQIPLPEGIDFINETMKNHMGFLSVGADLHFYKGLREVIYMNMQPLSPGNATVGN</sequence>
<dbReference type="GO" id="GO:0034375">
    <property type="term" value="P:high-density lipoprotein particle remodeling"/>
    <property type="evidence" value="ECO:0007669"/>
    <property type="project" value="TreeGrafter"/>
</dbReference>
<dbReference type="FunFam" id="3.15.10.10:FF:000001">
    <property type="entry name" value="phospholipid transfer protein-like"/>
    <property type="match status" value="1"/>
</dbReference>
<dbReference type="GO" id="GO:0120017">
    <property type="term" value="F:ceramide transfer activity"/>
    <property type="evidence" value="ECO:0007669"/>
    <property type="project" value="TreeGrafter"/>
</dbReference>
<dbReference type="OrthoDB" id="8862579at2759"/>
<feature type="domain" description="Lipid-binding serum glycoprotein N-terminal" evidence="8">
    <location>
        <begin position="33"/>
        <end position="251"/>
    </location>
</feature>
<dbReference type="SUPFAM" id="SSF55394">
    <property type="entry name" value="Bactericidal permeability-increasing protein, BPI"/>
    <property type="match status" value="2"/>
</dbReference>
<feature type="signal peptide" evidence="7">
    <location>
        <begin position="1"/>
        <end position="25"/>
    </location>
</feature>
<dbReference type="Proteomes" id="UP000288216">
    <property type="component" value="Unassembled WGS sequence"/>
</dbReference>
<evidence type="ECO:0000256" key="3">
    <source>
        <dbReference type="ARBA" id="ARBA00022525"/>
    </source>
</evidence>
<evidence type="ECO:0000259" key="9">
    <source>
        <dbReference type="SMART" id="SM00329"/>
    </source>
</evidence>
<dbReference type="SMART" id="SM00329">
    <property type="entry name" value="BPI2"/>
    <property type="match status" value="1"/>
</dbReference>
<dbReference type="GO" id="GO:1904121">
    <property type="term" value="F:phosphatidylethanolamine transfer activity"/>
    <property type="evidence" value="ECO:0007669"/>
    <property type="project" value="TreeGrafter"/>
</dbReference>
<proteinExistence type="inferred from homology"/>
<feature type="disulfide bond" evidence="6">
    <location>
        <begin position="154"/>
        <end position="193"/>
    </location>
</feature>
<reference evidence="10 11" key="1">
    <citation type="journal article" date="2018" name="Nat. Ecol. Evol.">
        <title>Shark genomes provide insights into elasmobranch evolution and the origin of vertebrates.</title>
        <authorList>
            <person name="Hara Y"/>
            <person name="Yamaguchi K"/>
            <person name="Onimaru K"/>
            <person name="Kadota M"/>
            <person name="Koyanagi M"/>
            <person name="Keeley SD"/>
            <person name="Tatsumi K"/>
            <person name="Tanaka K"/>
            <person name="Motone F"/>
            <person name="Kageyama Y"/>
            <person name="Nozu R"/>
            <person name="Adachi N"/>
            <person name="Nishimura O"/>
            <person name="Nakagawa R"/>
            <person name="Tanegashima C"/>
            <person name="Kiyatake I"/>
            <person name="Matsumoto R"/>
            <person name="Murakumo K"/>
            <person name="Nishida K"/>
            <person name="Terakita A"/>
            <person name="Kuratani S"/>
            <person name="Sato K"/>
            <person name="Hyodo S Kuraku.S."/>
        </authorList>
    </citation>
    <scope>NUCLEOTIDE SEQUENCE [LARGE SCALE GENOMIC DNA]</scope>
</reference>
<evidence type="ECO:0000256" key="2">
    <source>
        <dbReference type="ARBA" id="ARBA00007292"/>
    </source>
</evidence>
<dbReference type="Pfam" id="PF02886">
    <property type="entry name" value="LBP_BPI_CETP_C"/>
    <property type="match status" value="1"/>
</dbReference>
<dbReference type="GO" id="GO:0035627">
    <property type="term" value="P:ceramide transport"/>
    <property type="evidence" value="ECO:0007669"/>
    <property type="project" value="TreeGrafter"/>
</dbReference>
<dbReference type="Gene3D" id="3.15.10.10">
    <property type="entry name" value="Bactericidal permeability-increasing protein, domain 1"/>
    <property type="match status" value="1"/>
</dbReference>
<dbReference type="PIRSF" id="PIRSF002417">
    <property type="entry name" value="Lipid_binding_protein"/>
    <property type="match status" value="1"/>
</dbReference>
<dbReference type="AlphaFoldDB" id="A0A401Q5P3"/>
<comment type="similarity">
    <text evidence="2">Belongs to the BPI/LBP/Plunc superfamily. BPI/LBP family.</text>
</comment>
<keyword evidence="3" id="KW-0964">Secreted</keyword>
<dbReference type="PANTHER" id="PTHR10504:SF16">
    <property type="entry name" value="PHOSPHOLIPID TRANSFER PROTEIN"/>
    <property type="match status" value="1"/>
</dbReference>
<feature type="chain" id="PRO_5019474663" description="Phospholipid transfer protein" evidence="7">
    <location>
        <begin position="26"/>
        <end position="498"/>
    </location>
</feature>
<dbReference type="InterPro" id="IPR030675">
    <property type="entry name" value="BPI/LBP"/>
</dbReference>
<evidence type="ECO:0000256" key="1">
    <source>
        <dbReference type="ARBA" id="ARBA00004613"/>
    </source>
</evidence>
<dbReference type="GO" id="GO:0005615">
    <property type="term" value="C:extracellular space"/>
    <property type="evidence" value="ECO:0007669"/>
    <property type="project" value="InterPro"/>
</dbReference>
<evidence type="ECO:0008006" key="12">
    <source>
        <dbReference type="Google" id="ProtNLM"/>
    </source>
</evidence>
<dbReference type="Pfam" id="PF01273">
    <property type="entry name" value="LBP_BPI_CETP"/>
    <property type="match status" value="1"/>
</dbReference>
<dbReference type="InterPro" id="IPR017943">
    <property type="entry name" value="Bactericidal_perm-incr_a/b_dom"/>
</dbReference>
<dbReference type="InterPro" id="IPR017942">
    <property type="entry name" value="Lipid-bd_serum_glycop_N"/>
</dbReference>
<feature type="non-terminal residue" evidence="10">
    <location>
        <position position="1"/>
    </location>
</feature>
<keyword evidence="11" id="KW-1185">Reference proteome</keyword>
<protein>
    <recommendedName>
        <fullName evidence="12">Phospholipid transfer protein</fullName>
    </recommendedName>
</protein>
<comment type="caution">
    <text evidence="10">The sequence shown here is derived from an EMBL/GenBank/DDBJ whole genome shotgun (WGS) entry which is preliminary data.</text>
</comment>
<dbReference type="Gene3D" id="3.15.20.10">
    <property type="entry name" value="Bactericidal permeability-increasing protein, domain 2"/>
    <property type="match status" value="1"/>
</dbReference>
<dbReference type="InterPro" id="IPR032942">
    <property type="entry name" value="BPI/LBP/Plunc"/>
</dbReference>
<evidence type="ECO:0000313" key="10">
    <source>
        <dbReference type="EMBL" id="GCB80709.1"/>
    </source>
</evidence>
<accession>A0A401Q5P3</accession>
<dbReference type="InterPro" id="IPR001124">
    <property type="entry name" value="Lipid-bd_serum_glycop_C"/>
</dbReference>
<keyword evidence="4 6" id="KW-1015">Disulfide bond</keyword>